<dbReference type="GO" id="GO:0048450">
    <property type="term" value="P:floral organ structural organization"/>
    <property type="evidence" value="ECO:0000318"/>
    <property type="project" value="GO_Central"/>
</dbReference>
<keyword evidence="1" id="KW-0479">Metal-binding</keyword>
<reference evidence="4" key="2">
    <citation type="submission" date="2021-05" db="UniProtKB">
        <authorList>
            <consortium name="EnsemblPlants"/>
        </authorList>
    </citation>
    <scope>IDENTIFICATION</scope>
    <source>
        <strain evidence="4">subsp. malaccensis</strain>
    </source>
</reference>
<dbReference type="Pfam" id="PF13639">
    <property type="entry name" value="zf-RING_2"/>
    <property type="match status" value="1"/>
</dbReference>
<protein>
    <submittedName>
        <fullName evidence="3">(wild Malaysian banana) hypothetical protein</fullName>
    </submittedName>
</protein>
<dbReference type="InterPro" id="IPR044274">
    <property type="entry name" value="RFI2"/>
</dbReference>
<name>A0A804K3K8_MUSAM</name>
<evidence type="ECO:0000259" key="2">
    <source>
        <dbReference type="PROSITE" id="PS50089"/>
    </source>
</evidence>
<dbReference type="PANTHER" id="PTHR46798:SF3">
    <property type="entry name" value="RING FINGER FAMILY PROTEIN"/>
    <property type="match status" value="1"/>
</dbReference>
<dbReference type="GO" id="GO:0080050">
    <property type="term" value="P:regulation of seed development"/>
    <property type="evidence" value="ECO:0000318"/>
    <property type="project" value="GO_Central"/>
</dbReference>
<dbReference type="Gramene" id="Ma08_t06470.1">
    <property type="protein sequence ID" value="Ma08_p06470.1"/>
    <property type="gene ID" value="Ma08_g06470"/>
</dbReference>
<keyword evidence="1" id="KW-0862">Zinc</keyword>
<dbReference type="InterPro" id="IPR001841">
    <property type="entry name" value="Znf_RING"/>
</dbReference>
<dbReference type="OMA" id="QWLYADG"/>
<dbReference type="EnsemblPlants" id="Ma08_t06470.1">
    <property type="protein sequence ID" value="Ma08_p06470.1"/>
    <property type="gene ID" value="Ma08_g06470"/>
</dbReference>
<feature type="domain" description="RING-type" evidence="2">
    <location>
        <begin position="21"/>
        <end position="66"/>
    </location>
</feature>
<keyword evidence="5" id="KW-1185">Reference proteome</keyword>
<gene>
    <name evidence="3" type="ORF">GSMUA_340100.1</name>
</gene>
<dbReference type="InParanoid" id="A0A804K3K8"/>
<accession>A0A804K3K8</accession>
<sequence>MGLGGAAKDTKEREEVVHIACSICLEAVKSGGDRSTARLQCGHEFHLDCIGSAFNAKGVMQCPNCRKVEEGNWLYANGSHPTPELNMDDYIHDEDLYSLGYMENLLCIFFPFGGHWCPFRGLARIPSLFEEGESSPPVAFRDPLGYHAIVMENQATLSAAHPCPFIGARLPQTSSSSSNHPFDVHTDGPGYHYRWSHFPSARDVQNPLMMAPSNLHYRGWQHHHPSYSPNAHVGGADAASGFPRLRTDGLPTADSVFHPFVLSHGSGSRAGATSSSVPSLVPPYLRNHGNIHERYRLQTSQSLEGTAMLQPGSSRGFNPLDQCGPFLVSPAIPLGQTAVDAENMGSNRLCAWERECFASHHPYSRVDRECSCWGPFPPAIGVSDSNPRMTFFPPNVPEISSSQAGYNRSIPPAHMLSLM</sequence>
<organism evidence="4 5">
    <name type="scientific">Musa acuminata subsp. malaccensis</name>
    <name type="common">Wild banana</name>
    <name type="synonym">Musa malaccensis</name>
    <dbReference type="NCBI Taxonomy" id="214687"/>
    <lineage>
        <taxon>Eukaryota</taxon>
        <taxon>Viridiplantae</taxon>
        <taxon>Streptophyta</taxon>
        <taxon>Embryophyta</taxon>
        <taxon>Tracheophyta</taxon>
        <taxon>Spermatophyta</taxon>
        <taxon>Magnoliopsida</taxon>
        <taxon>Liliopsida</taxon>
        <taxon>Zingiberales</taxon>
        <taxon>Musaceae</taxon>
        <taxon>Musa</taxon>
    </lineage>
</organism>
<evidence type="ECO:0000313" key="5">
    <source>
        <dbReference type="Proteomes" id="UP000012960"/>
    </source>
</evidence>
<dbReference type="PANTHER" id="PTHR46798">
    <property type="entry name" value="OS09G0511500 PROTEIN"/>
    <property type="match status" value="1"/>
</dbReference>
<evidence type="ECO:0000313" key="4">
    <source>
        <dbReference type="EnsemblPlants" id="Ma08_p06470.1"/>
    </source>
</evidence>
<keyword evidence="1" id="KW-0863">Zinc-finger</keyword>
<dbReference type="AlphaFoldDB" id="A0A804K3K8"/>
<dbReference type="GO" id="GO:0004842">
    <property type="term" value="F:ubiquitin-protein transferase activity"/>
    <property type="evidence" value="ECO:0000318"/>
    <property type="project" value="GO_Central"/>
</dbReference>
<dbReference type="FunCoup" id="A0A804K3K8">
    <property type="interactions" value="5049"/>
</dbReference>
<proteinExistence type="predicted"/>
<dbReference type="SMART" id="SM00184">
    <property type="entry name" value="RING"/>
    <property type="match status" value="1"/>
</dbReference>
<evidence type="ECO:0000256" key="1">
    <source>
        <dbReference type="PROSITE-ProRule" id="PRU00175"/>
    </source>
</evidence>
<dbReference type="GO" id="GO:0005634">
    <property type="term" value="C:nucleus"/>
    <property type="evidence" value="ECO:0000318"/>
    <property type="project" value="GO_Central"/>
</dbReference>
<dbReference type="Gene3D" id="3.30.40.10">
    <property type="entry name" value="Zinc/RING finger domain, C3HC4 (zinc finger)"/>
    <property type="match status" value="1"/>
</dbReference>
<dbReference type="Proteomes" id="UP000012960">
    <property type="component" value="Unplaced"/>
</dbReference>
<dbReference type="GO" id="GO:0008270">
    <property type="term" value="F:zinc ion binding"/>
    <property type="evidence" value="ECO:0007669"/>
    <property type="project" value="UniProtKB-KW"/>
</dbReference>
<reference evidence="3" key="1">
    <citation type="submission" date="2021-03" db="EMBL/GenBank/DDBJ databases">
        <authorList>
            <consortium name="Genoscope - CEA"/>
            <person name="William W."/>
        </authorList>
    </citation>
    <scope>NUCLEOTIDE SEQUENCE</scope>
    <source>
        <strain evidence="3">Doubled-haploid Pahang</strain>
    </source>
</reference>
<dbReference type="PROSITE" id="PS50089">
    <property type="entry name" value="ZF_RING_2"/>
    <property type="match status" value="1"/>
</dbReference>
<dbReference type="EMBL" id="HG996472">
    <property type="protein sequence ID" value="CAG1830756.1"/>
    <property type="molecule type" value="Genomic_DNA"/>
</dbReference>
<dbReference type="SUPFAM" id="SSF57850">
    <property type="entry name" value="RING/U-box"/>
    <property type="match status" value="1"/>
</dbReference>
<evidence type="ECO:0000313" key="3">
    <source>
        <dbReference type="EMBL" id="CAG1830756.1"/>
    </source>
</evidence>
<dbReference type="InterPro" id="IPR013083">
    <property type="entry name" value="Znf_RING/FYVE/PHD"/>
</dbReference>